<gene>
    <name evidence="1" type="ORF">FRX31_025713</name>
</gene>
<accession>A0A7J6VHW5</accession>
<comment type="caution">
    <text evidence="1">The sequence shown here is derived from an EMBL/GenBank/DDBJ whole genome shotgun (WGS) entry which is preliminary data.</text>
</comment>
<proteinExistence type="predicted"/>
<reference evidence="1 2" key="1">
    <citation type="submission" date="2020-06" db="EMBL/GenBank/DDBJ databases">
        <title>Transcriptomic and genomic resources for Thalictrum thalictroides and T. hernandezii: Facilitating candidate gene discovery in an emerging model plant lineage.</title>
        <authorList>
            <person name="Arias T."/>
            <person name="Riano-Pachon D.M."/>
            <person name="Di Stilio V.S."/>
        </authorList>
    </citation>
    <scope>NUCLEOTIDE SEQUENCE [LARGE SCALE GENOMIC DNA]</scope>
    <source>
        <strain evidence="2">cv. WT478/WT964</strain>
        <tissue evidence="1">Leaves</tissue>
    </source>
</reference>
<evidence type="ECO:0000313" key="2">
    <source>
        <dbReference type="Proteomes" id="UP000554482"/>
    </source>
</evidence>
<dbReference type="AlphaFoldDB" id="A0A7J6VHW5"/>
<dbReference type="EMBL" id="JABWDY010031738">
    <property type="protein sequence ID" value="KAF5184699.1"/>
    <property type="molecule type" value="Genomic_DNA"/>
</dbReference>
<evidence type="ECO:0000313" key="1">
    <source>
        <dbReference type="EMBL" id="KAF5184699.1"/>
    </source>
</evidence>
<protein>
    <submittedName>
        <fullName evidence="1">Uncharacterized protein</fullName>
    </submittedName>
</protein>
<dbReference type="Proteomes" id="UP000554482">
    <property type="component" value="Unassembled WGS sequence"/>
</dbReference>
<sequence length="68" mass="7513">MGDMDMKEDTLEPDRISICTWSRPLSFLCDGSTRVRLRLARSVVGVTSRALAVPLPDVYSPTPSQSDD</sequence>
<keyword evidence="2" id="KW-1185">Reference proteome</keyword>
<name>A0A7J6VHW5_THATH</name>
<organism evidence="1 2">
    <name type="scientific">Thalictrum thalictroides</name>
    <name type="common">Rue-anemone</name>
    <name type="synonym">Anemone thalictroides</name>
    <dbReference type="NCBI Taxonomy" id="46969"/>
    <lineage>
        <taxon>Eukaryota</taxon>
        <taxon>Viridiplantae</taxon>
        <taxon>Streptophyta</taxon>
        <taxon>Embryophyta</taxon>
        <taxon>Tracheophyta</taxon>
        <taxon>Spermatophyta</taxon>
        <taxon>Magnoliopsida</taxon>
        <taxon>Ranunculales</taxon>
        <taxon>Ranunculaceae</taxon>
        <taxon>Thalictroideae</taxon>
        <taxon>Thalictrum</taxon>
    </lineage>
</organism>